<dbReference type="Pfam" id="PF12680">
    <property type="entry name" value="SnoaL_2"/>
    <property type="match status" value="1"/>
</dbReference>
<organism evidence="2 3">
    <name type="scientific">Flavobacterium cerinum</name>
    <dbReference type="NCBI Taxonomy" id="2502784"/>
    <lineage>
        <taxon>Bacteria</taxon>
        <taxon>Pseudomonadati</taxon>
        <taxon>Bacteroidota</taxon>
        <taxon>Flavobacteriia</taxon>
        <taxon>Flavobacteriales</taxon>
        <taxon>Flavobacteriaceae</taxon>
        <taxon>Flavobacterium</taxon>
    </lineage>
</organism>
<dbReference type="Proteomes" id="UP000287527">
    <property type="component" value="Unassembled WGS sequence"/>
</dbReference>
<dbReference type="RefSeq" id="WP_128391430.1">
    <property type="nucleotide sequence ID" value="NZ_SBII01000018.1"/>
</dbReference>
<accession>A0A3S3QTL6</accession>
<comment type="caution">
    <text evidence="2">The sequence shown here is derived from an EMBL/GenBank/DDBJ whole genome shotgun (WGS) entry which is preliminary data.</text>
</comment>
<sequence length="116" mass="13309">MNSDNKTILLNANEAVSKGDNEGFLSFCSDDVVWEFVGDKTMRGKEAIREYMRINYLEPPKFLVENLVAEDDFVTAIGKINMKDESGKIVDYSYCDIWRFYNGKMAELKAFVIKSI</sequence>
<evidence type="ECO:0000313" key="2">
    <source>
        <dbReference type="EMBL" id="RWW91711.1"/>
    </source>
</evidence>
<dbReference type="EMBL" id="SBII01000018">
    <property type="protein sequence ID" value="RWW91711.1"/>
    <property type="molecule type" value="Genomic_DNA"/>
</dbReference>
<gene>
    <name evidence="2" type="ORF">EPI11_18245</name>
</gene>
<keyword evidence="3" id="KW-1185">Reference proteome</keyword>
<evidence type="ECO:0000259" key="1">
    <source>
        <dbReference type="Pfam" id="PF12680"/>
    </source>
</evidence>
<dbReference type="SUPFAM" id="SSF54427">
    <property type="entry name" value="NTF2-like"/>
    <property type="match status" value="1"/>
</dbReference>
<dbReference type="Gene3D" id="3.10.450.50">
    <property type="match status" value="1"/>
</dbReference>
<name>A0A3S3QTL6_9FLAO</name>
<dbReference type="OrthoDB" id="6692273at2"/>
<protein>
    <submittedName>
        <fullName evidence="2">Nuclear transport factor 2 family protein</fullName>
    </submittedName>
</protein>
<evidence type="ECO:0000313" key="3">
    <source>
        <dbReference type="Proteomes" id="UP000287527"/>
    </source>
</evidence>
<dbReference type="AlphaFoldDB" id="A0A3S3QTL6"/>
<feature type="domain" description="SnoaL-like" evidence="1">
    <location>
        <begin position="14"/>
        <end position="107"/>
    </location>
</feature>
<reference evidence="2 3" key="1">
    <citation type="submission" date="2019-01" db="EMBL/GenBank/DDBJ databases">
        <title>Flavobacterium sp. nov.,isolated from freshwater.</title>
        <authorList>
            <person name="Zhang R."/>
            <person name="Du Z.-J."/>
        </authorList>
    </citation>
    <scope>NUCLEOTIDE SEQUENCE [LARGE SCALE GENOMIC DNA]</scope>
    <source>
        <strain evidence="2 3">1E403</strain>
    </source>
</reference>
<proteinExistence type="predicted"/>
<dbReference type="InterPro" id="IPR032710">
    <property type="entry name" value="NTF2-like_dom_sf"/>
</dbReference>
<dbReference type="InterPro" id="IPR037401">
    <property type="entry name" value="SnoaL-like"/>
</dbReference>